<evidence type="ECO:0000256" key="5">
    <source>
        <dbReference type="ARBA" id="ARBA00022598"/>
    </source>
</evidence>
<evidence type="ECO:0000256" key="7">
    <source>
        <dbReference type="ARBA" id="ARBA00048668"/>
    </source>
</evidence>
<evidence type="ECO:0000313" key="13">
    <source>
        <dbReference type="Proteomes" id="UP000316270"/>
    </source>
</evidence>
<dbReference type="OrthoDB" id="193380at2759"/>
<keyword evidence="4" id="KW-0597">Phosphoprotein</keyword>
<dbReference type="PANTHER" id="PTHR11098">
    <property type="entry name" value="NICOTINATE PHOSPHORIBOSYLTRANSFERASE"/>
    <property type="match status" value="1"/>
</dbReference>
<dbReference type="InterPro" id="IPR041525">
    <property type="entry name" value="N/Namide_PRibTrfase"/>
</dbReference>
<dbReference type="Pfam" id="PF17767">
    <property type="entry name" value="NAPRTase_N"/>
    <property type="match status" value="1"/>
</dbReference>
<feature type="compositionally biased region" description="Basic and acidic residues" evidence="9">
    <location>
        <begin position="451"/>
        <end position="461"/>
    </location>
</feature>
<dbReference type="EMBL" id="CP042186">
    <property type="protein sequence ID" value="QDS68936.1"/>
    <property type="molecule type" value="Genomic_DNA"/>
</dbReference>
<keyword evidence="13" id="KW-1185">Reference proteome</keyword>
<feature type="domain" description="Nicotinate phosphoribosyltransferase N-terminal" evidence="11">
    <location>
        <begin position="15"/>
        <end position="146"/>
    </location>
</feature>
<dbReference type="PANTHER" id="PTHR11098:SF1">
    <property type="entry name" value="NICOTINATE PHOSPHORIBOSYLTRANSFERASE"/>
    <property type="match status" value="1"/>
</dbReference>
<dbReference type="GO" id="GO:0034355">
    <property type="term" value="P:NAD+ biosynthetic process via the salvage pathway"/>
    <property type="evidence" value="ECO:0007669"/>
    <property type="project" value="TreeGrafter"/>
</dbReference>
<dbReference type="InterPro" id="IPR040727">
    <property type="entry name" value="NAPRTase_N"/>
</dbReference>
<keyword evidence="5 8" id="KW-0436">Ligase</keyword>
<protein>
    <recommendedName>
        <fullName evidence="3 8">Nicotinate phosphoribosyltransferase</fullName>
        <ecNumber evidence="3 8">6.3.4.21</ecNumber>
    </recommendedName>
</protein>
<feature type="region of interest" description="Disordered" evidence="9">
    <location>
        <begin position="451"/>
        <end position="472"/>
    </location>
</feature>
<evidence type="ECO:0000256" key="1">
    <source>
        <dbReference type="ARBA" id="ARBA00004952"/>
    </source>
</evidence>
<proteinExistence type="inferred from homology"/>
<comment type="similarity">
    <text evidence="2 8">Belongs to the NAPRTase family.</text>
</comment>
<organism evidence="12 13">
    <name type="scientific">Venturia effusa</name>
    <dbReference type="NCBI Taxonomy" id="50376"/>
    <lineage>
        <taxon>Eukaryota</taxon>
        <taxon>Fungi</taxon>
        <taxon>Dikarya</taxon>
        <taxon>Ascomycota</taxon>
        <taxon>Pezizomycotina</taxon>
        <taxon>Dothideomycetes</taxon>
        <taxon>Pleosporomycetidae</taxon>
        <taxon>Venturiales</taxon>
        <taxon>Venturiaceae</taxon>
        <taxon>Venturia</taxon>
    </lineage>
</organism>
<evidence type="ECO:0000256" key="8">
    <source>
        <dbReference type="RuleBase" id="RU003838"/>
    </source>
</evidence>
<gene>
    <name evidence="12" type="ORF">FKW77_008471</name>
</gene>
<sequence length="472" mass="53184">MALDSELPEGIISLLDTDLYKLTMQCCVLKYFPNVQVTYQYTNRTPDMTFTRSAVQWLAKQIQKLAKLSLSENELTFLRTKCNYLNERYLQYLSTFRFYPENQVHLKFVPEKDTQSDEDTGNIELTTSGTWLETILYEIPLLALISETYFKFMDRDWSYAGQVERSRLKGIELLKNGCIISEFGSRRRRDYHTQDLVLQGLRQAQDDGTHNGWQGKLSGTSNVHFAMKHELTPIGTVAHEWFMGVAAVTNDYEHANETALKYWVATFGQGVLAVALTDTFGTPDFLKAFDKPIPSFTAAAPGLTTPATSSLNQTSMQAGSKTTYAKAFTGVRQDSGDPTDFMRMMRQFYDKVGITEKKAIVFSDSLNVELCLKYKKQAEELGFLPSFGIGTFLTNDYTHLSTGKKSVPLNIVIKISSCDGRAAVKISDNIGKNTGDKSTVEEVKKRLGYTERSWEGGDESARWGQENDPSSK</sequence>
<reference evidence="12 13" key="1">
    <citation type="submission" date="2019-07" db="EMBL/GenBank/DDBJ databases">
        <title>Finished genome of Venturia effusa.</title>
        <authorList>
            <person name="Young C.A."/>
            <person name="Cox M.P."/>
            <person name="Ganley A.R.D."/>
            <person name="David W.J."/>
        </authorList>
    </citation>
    <scope>NUCLEOTIDE SEQUENCE [LARGE SCALE GENOMIC DNA]</scope>
    <source>
        <strain evidence="13">albino</strain>
    </source>
</reference>
<dbReference type="PIRSF" id="PIRSF000484">
    <property type="entry name" value="NAPRT"/>
    <property type="match status" value="1"/>
</dbReference>
<dbReference type="Pfam" id="PF04095">
    <property type="entry name" value="NAPRTase"/>
    <property type="match status" value="2"/>
</dbReference>
<comment type="function">
    <text evidence="8">Catalyzes the synthesis of beta-nicotinate D-ribonucleotide from nicotinate and 5-phospho-D-ribose 1-phosphate at the expense of ATP.</text>
</comment>
<evidence type="ECO:0000256" key="2">
    <source>
        <dbReference type="ARBA" id="ARBA00010897"/>
    </source>
</evidence>
<evidence type="ECO:0000256" key="3">
    <source>
        <dbReference type="ARBA" id="ARBA00013236"/>
    </source>
</evidence>
<dbReference type="STRING" id="50376.A0A517L019"/>
<dbReference type="GO" id="GO:0004516">
    <property type="term" value="F:nicotinate phosphoribosyltransferase activity"/>
    <property type="evidence" value="ECO:0007669"/>
    <property type="project" value="UniProtKB-UniRule"/>
</dbReference>
<dbReference type="AlphaFoldDB" id="A0A517L019"/>
<feature type="domain" description="Nicotinate/nicotinamide phosphoribosyltransferase" evidence="10">
    <location>
        <begin position="180"/>
        <end position="292"/>
    </location>
</feature>
<dbReference type="Proteomes" id="UP000316270">
    <property type="component" value="Chromosome 2"/>
</dbReference>
<comment type="pathway">
    <text evidence="1 8">Cofactor biosynthesis; NAD(+) biosynthesis; nicotinate D-ribonucleotide from nicotinate: step 1/1.</text>
</comment>
<dbReference type="InterPro" id="IPR006406">
    <property type="entry name" value="Nic_PRibTrfase"/>
</dbReference>
<keyword evidence="6 8" id="KW-0662">Pyridine nucleotide biosynthesis</keyword>
<evidence type="ECO:0000313" key="12">
    <source>
        <dbReference type="EMBL" id="QDS68936.1"/>
    </source>
</evidence>
<evidence type="ECO:0000256" key="6">
    <source>
        <dbReference type="ARBA" id="ARBA00022642"/>
    </source>
</evidence>
<dbReference type="EC" id="6.3.4.21" evidence="3 8"/>
<evidence type="ECO:0000259" key="11">
    <source>
        <dbReference type="Pfam" id="PF17767"/>
    </source>
</evidence>
<dbReference type="Gene3D" id="3.20.140.10">
    <property type="entry name" value="nicotinate phosphoribosyltransferase"/>
    <property type="match status" value="1"/>
</dbReference>
<accession>A0A517L019</accession>
<feature type="domain" description="Nicotinate/nicotinamide phosphoribosyltransferase" evidence="10">
    <location>
        <begin position="313"/>
        <end position="450"/>
    </location>
</feature>
<comment type="catalytic activity">
    <reaction evidence="7 8">
        <text>5-phospho-alpha-D-ribose 1-diphosphate + nicotinate + ATP + H2O = nicotinate beta-D-ribonucleotide + ADP + phosphate + diphosphate</text>
        <dbReference type="Rhea" id="RHEA:36163"/>
        <dbReference type="ChEBI" id="CHEBI:15377"/>
        <dbReference type="ChEBI" id="CHEBI:30616"/>
        <dbReference type="ChEBI" id="CHEBI:32544"/>
        <dbReference type="ChEBI" id="CHEBI:33019"/>
        <dbReference type="ChEBI" id="CHEBI:43474"/>
        <dbReference type="ChEBI" id="CHEBI:57502"/>
        <dbReference type="ChEBI" id="CHEBI:58017"/>
        <dbReference type="ChEBI" id="CHEBI:456216"/>
        <dbReference type="EC" id="6.3.4.21"/>
    </reaction>
</comment>
<dbReference type="SUPFAM" id="SSF54675">
    <property type="entry name" value="Nicotinate/Quinolinate PRTase N-terminal domain-like"/>
    <property type="match status" value="1"/>
</dbReference>
<dbReference type="InterPro" id="IPR036068">
    <property type="entry name" value="Nicotinate_pribotase-like_C"/>
</dbReference>
<dbReference type="SUPFAM" id="SSF51690">
    <property type="entry name" value="Nicotinate/Quinolinate PRTase C-terminal domain-like"/>
    <property type="match status" value="1"/>
</dbReference>
<dbReference type="InterPro" id="IPR007229">
    <property type="entry name" value="Nic_PRibTrfase-Fam"/>
</dbReference>
<dbReference type="UniPathway" id="UPA00253">
    <property type="reaction ID" value="UER00457"/>
</dbReference>
<name>A0A517L019_9PEZI</name>
<dbReference type="NCBIfam" id="TIGR01514">
    <property type="entry name" value="NAPRTase"/>
    <property type="match status" value="1"/>
</dbReference>
<evidence type="ECO:0000256" key="9">
    <source>
        <dbReference type="SAM" id="MobiDB-lite"/>
    </source>
</evidence>
<comment type="PTM">
    <text evidence="8">Transiently phosphorylated on a His residue during the reaction cycle. Phosphorylation strongly increases the affinity for substrates and increases the rate of nicotinate D-ribonucleotide production. Dephosphorylation regenerates the low-affinity form of the enzyme, leading to product release.</text>
</comment>
<evidence type="ECO:0000256" key="4">
    <source>
        <dbReference type="ARBA" id="ARBA00022553"/>
    </source>
</evidence>
<dbReference type="GO" id="GO:0005829">
    <property type="term" value="C:cytosol"/>
    <property type="evidence" value="ECO:0007669"/>
    <property type="project" value="TreeGrafter"/>
</dbReference>
<evidence type="ECO:0000259" key="10">
    <source>
        <dbReference type="Pfam" id="PF04095"/>
    </source>
</evidence>